<organism evidence="9 10">
    <name type="scientific">Paenibacillus sacheonensis</name>
    <dbReference type="NCBI Taxonomy" id="742054"/>
    <lineage>
        <taxon>Bacteria</taxon>
        <taxon>Bacillati</taxon>
        <taxon>Bacillota</taxon>
        <taxon>Bacilli</taxon>
        <taxon>Bacillales</taxon>
        <taxon>Paenibacillaceae</taxon>
        <taxon>Paenibacillus</taxon>
    </lineage>
</organism>
<evidence type="ECO:0000256" key="7">
    <source>
        <dbReference type="RuleBase" id="RU363032"/>
    </source>
</evidence>
<comment type="caution">
    <text evidence="9">The sequence shown here is derived from an EMBL/GenBank/DDBJ whole genome shotgun (WGS) entry which is preliminary data.</text>
</comment>
<evidence type="ECO:0000256" key="5">
    <source>
        <dbReference type="ARBA" id="ARBA00022989"/>
    </source>
</evidence>
<comment type="similarity">
    <text evidence="7">Belongs to the binding-protein-dependent transport system permease family.</text>
</comment>
<evidence type="ECO:0000256" key="2">
    <source>
        <dbReference type="ARBA" id="ARBA00022448"/>
    </source>
</evidence>
<dbReference type="EMBL" id="JAAAMU010000001">
    <property type="protein sequence ID" value="NBC67429.1"/>
    <property type="molecule type" value="Genomic_DNA"/>
</dbReference>
<sequence>MTKHESPSYKLFLAFNYALLTAISLLCIFPLIHVLAISFSSSSAASANLVKFWPVGFTTKAYEYVLNKPEFMTALGVSLKRVMLGVVINMVLTILTAYPLARDPEKFRQRNAYAWYFFITILFNTGLIPWYMTIKTLGLTDSLWALVLYGAVPVFNVILLMNFFRQLPKEIEESAFLDGAGHMTNMWRIFVPLSAPSIATLTLFCIVGHWNSWFDGLILMNFPQHYPLQSYLQTVVVNIDTSLKSTRDIELLSIVNDRTSRAAQIFLASFPIIAVYPFLQRFFLQGMTLGSVKG</sequence>
<feature type="transmembrane region" description="Helical" evidence="7">
    <location>
        <begin position="12"/>
        <end position="39"/>
    </location>
</feature>
<accession>A0A7X5BZJ5</accession>
<evidence type="ECO:0000256" key="1">
    <source>
        <dbReference type="ARBA" id="ARBA00004651"/>
    </source>
</evidence>
<dbReference type="Gene3D" id="1.10.3720.10">
    <property type="entry name" value="MetI-like"/>
    <property type="match status" value="1"/>
</dbReference>
<keyword evidence="4 7" id="KW-0812">Transmembrane</keyword>
<evidence type="ECO:0000256" key="3">
    <source>
        <dbReference type="ARBA" id="ARBA00022475"/>
    </source>
</evidence>
<feature type="transmembrane region" description="Helical" evidence="7">
    <location>
        <begin position="185"/>
        <end position="210"/>
    </location>
</feature>
<feature type="transmembrane region" description="Helical" evidence="7">
    <location>
        <begin position="143"/>
        <end position="164"/>
    </location>
</feature>
<feature type="transmembrane region" description="Helical" evidence="7">
    <location>
        <begin position="82"/>
        <end position="101"/>
    </location>
</feature>
<keyword evidence="2 7" id="KW-0813">Transport</keyword>
<keyword evidence="5 7" id="KW-1133">Transmembrane helix</keyword>
<keyword evidence="10" id="KW-1185">Reference proteome</keyword>
<keyword evidence="6 7" id="KW-0472">Membrane</keyword>
<evidence type="ECO:0000259" key="8">
    <source>
        <dbReference type="PROSITE" id="PS50928"/>
    </source>
</evidence>
<dbReference type="SUPFAM" id="SSF161098">
    <property type="entry name" value="MetI-like"/>
    <property type="match status" value="1"/>
</dbReference>
<dbReference type="PROSITE" id="PS50928">
    <property type="entry name" value="ABC_TM1"/>
    <property type="match status" value="1"/>
</dbReference>
<dbReference type="Pfam" id="PF00528">
    <property type="entry name" value="BPD_transp_1"/>
    <property type="match status" value="1"/>
</dbReference>
<gene>
    <name evidence="9" type="ORF">GT003_00285</name>
</gene>
<feature type="domain" description="ABC transmembrane type-1" evidence="8">
    <location>
        <begin position="75"/>
        <end position="276"/>
    </location>
</feature>
<name>A0A7X5BZJ5_9BACL</name>
<dbReference type="CDD" id="cd06261">
    <property type="entry name" value="TM_PBP2"/>
    <property type="match status" value="1"/>
</dbReference>
<protein>
    <submittedName>
        <fullName evidence="9">ABC transporter permease subunit</fullName>
    </submittedName>
</protein>
<dbReference type="InterPro" id="IPR035906">
    <property type="entry name" value="MetI-like_sf"/>
</dbReference>
<dbReference type="OrthoDB" id="9810086at2"/>
<evidence type="ECO:0000256" key="6">
    <source>
        <dbReference type="ARBA" id="ARBA00023136"/>
    </source>
</evidence>
<dbReference type="GO" id="GO:0005886">
    <property type="term" value="C:plasma membrane"/>
    <property type="evidence" value="ECO:0007669"/>
    <property type="project" value="UniProtKB-SubCell"/>
</dbReference>
<feature type="transmembrane region" description="Helical" evidence="7">
    <location>
        <begin position="113"/>
        <end position="131"/>
    </location>
</feature>
<comment type="subcellular location">
    <subcellularLocation>
        <location evidence="1 7">Cell membrane</location>
        <topology evidence="1 7">Multi-pass membrane protein</topology>
    </subcellularLocation>
</comment>
<feature type="transmembrane region" description="Helical" evidence="7">
    <location>
        <begin position="262"/>
        <end position="279"/>
    </location>
</feature>
<keyword evidence="3" id="KW-1003">Cell membrane</keyword>
<dbReference type="Proteomes" id="UP000558113">
    <property type="component" value="Unassembled WGS sequence"/>
</dbReference>
<dbReference type="GO" id="GO:0055085">
    <property type="term" value="P:transmembrane transport"/>
    <property type="evidence" value="ECO:0007669"/>
    <property type="project" value="InterPro"/>
</dbReference>
<dbReference type="PANTHER" id="PTHR43744:SF9">
    <property type="entry name" value="POLYGALACTURONAN_RHAMNOGALACTURONAN TRANSPORT SYSTEM PERMEASE PROTEIN YTCP"/>
    <property type="match status" value="1"/>
</dbReference>
<evidence type="ECO:0000313" key="9">
    <source>
        <dbReference type="EMBL" id="NBC67429.1"/>
    </source>
</evidence>
<evidence type="ECO:0000256" key="4">
    <source>
        <dbReference type="ARBA" id="ARBA00022692"/>
    </source>
</evidence>
<reference evidence="9 10" key="1">
    <citation type="submission" date="2020-01" db="EMBL/GenBank/DDBJ databases">
        <title>Paenibacillus soybeanensis sp. nov. isolated from the nodules of soybean (Glycine max(L.) Merr).</title>
        <authorList>
            <person name="Wang H."/>
        </authorList>
    </citation>
    <scope>NUCLEOTIDE SEQUENCE [LARGE SCALE GENOMIC DNA]</scope>
    <source>
        <strain evidence="9 10">DSM 23054</strain>
    </source>
</reference>
<dbReference type="PANTHER" id="PTHR43744">
    <property type="entry name" value="ABC TRANSPORTER PERMEASE PROTEIN MG189-RELATED-RELATED"/>
    <property type="match status" value="1"/>
</dbReference>
<evidence type="ECO:0000313" key="10">
    <source>
        <dbReference type="Proteomes" id="UP000558113"/>
    </source>
</evidence>
<dbReference type="RefSeq" id="WP_161693217.1">
    <property type="nucleotide sequence ID" value="NZ_JAAAMU010000001.1"/>
</dbReference>
<proteinExistence type="inferred from homology"/>
<dbReference type="InterPro" id="IPR000515">
    <property type="entry name" value="MetI-like"/>
</dbReference>
<dbReference type="AlphaFoldDB" id="A0A7X5BZJ5"/>